<proteinExistence type="predicted"/>
<dbReference type="Gramene" id="Zm00001eb320480_T001">
    <property type="protein sequence ID" value="Zm00001eb320480_P001"/>
    <property type="gene ID" value="Zm00001eb320480"/>
</dbReference>
<evidence type="ECO:0000256" key="1">
    <source>
        <dbReference type="SAM" id="MobiDB-lite"/>
    </source>
</evidence>
<organism evidence="2 3">
    <name type="scientific">Zea mays</name>
    <name type="common">Maize</name>
    <dbReference type="NCBI Taxonomy" id="4577"/>
    <lineage>
        <taxon>Eukaryota</taxon>
        <taxon>Viridiplantae</taxon>
        <taxon>Streptophyta</taxon>
        <taxon>Embryophyta</taxon>
        <taxon>Tracheophyta</taxon>
        <taxon>Spermatophyta</taxon>
        <taxon>Magnoliopsida</taxon>
        <taxon>Liliopsida</taxon>
        <taxon>Poales</taxon>
        <taxon>Poaceae</taxon>
        <taxon>PACMAD clade</taxon>
        <taxon>Panicoideae</taxon>
        <taxon>Andropogonodae</taxon>
        <taxon>Andropogoneae</taxon>
        <taxon>Tripsacinae</taxon>
        <taxon>Zea</taxon>
    </lineage>
</organism>
<evidence type="ECO:0000313" key="3">
    <source>
        <dbReference type="Proteomes" id="UP000007305"/>
    </source>
</evidence>
<protein>
    <submittedName>
        <fullName evidence="2">Uncharacterized protein</fullName>
    </submittedName>
</protein>
<dbReference type="Proteomes" id="UP000007305">
    <property type="component" value="Chromosome 7"/>
</dbReference>
<dbReference type="EnsemblPlants" id="Zm00001eb320480_T001">
    <property type="protein sequence ID" value="Zm00001eb320480_P001"/>
    <property type="gene ID" value="Zm00001eb320480"/>
</dbReference>
<name>A0A804QFM0_MAIZE</name>
<keyword evidence="3" id="KW-1185">Reference proteome</keyword>
<sequence>MREISRVPRLHQTTTHLSPTPTAAAHHPPAARRLPPIRLLQRADYSIRNSGATREWDVPVFLNPESN</sequence>
<evidence type="ECO:0000313" key="2">
    <source>
        <dbReference type="EnsemblPlants" id="Zm00001eb320480_P001"/>
    </source>
</evidence>
<dbReference type="AlphaFoldDB" id="A0A804QFM0"/>
<feature type="compositionally biased region" description="Low complexity" evidence="1">
    <location>
        <begin position="10"/>
        <end position="35"/>
    </location>
</feature>
<feature type="region of interest" description="Disordered" evidence="1">
    <location>
        <begin position="1"/>
        <end position="35"/>
    </location>
</feature>
<reference evidence="2" key="2">
    <citation type="submission" date="2019-07" db="EMBL/GenBank/DDBJ databases">
        <authorList>
            <person name="Seetharam A."/>
            <person name="Woodhouse M."/>
            <person name="Cannon E."/>
        </authorList>
    </citation>
    <scope>NUCLEOTIDE SEQUENCE [LARGE SCALE GENOMIC DNA]</scope>
    <source>
        <strain evidence="2">cv. B73</strain>
    </source>
</reference>
<dbReference type="InParanoid" id="A0A804QFM0"/>
<reference evidence="3" key="1">
    <citation type="submission" date="2015-12" db="EMBL/GenBank/DDBJ databases">
        <title>Update maize B73 reference genome by single molecule sequencing technologies.</title>
        <authorList>
            <consortium name="Maize Genome Sequencing Project"/>
            <person name="Ware D."/>
        </authorList>
    </citation>
    <scope>NUCLEOTIDE SEQUENCE [LARGE SCALE GENOMIC DNA]</scope>
    <source>
        <strain evidence="3">cv. B73</strain>
    </source>
</reference>
<accession>A0A804QFM0</accession>
<reference evidence="2" key="3">
    <citation type="submission" date="2021-05" db="UniProtKB">
        <authorList>
            <consortium name="EnsemblPlants"/>
        </authorList>
    </citation>
    <scope>IDENTIFICATION</scope>
    <source>
        <strain evidence="2">cv. B73</strain>
    </source>
</reference>